<evidence type="ECO:0000256" key="3">
    <source>
        <dbReference type="ARBA" id="ARBA00022490"/>
    </source>
</evidence>
<comment type="similarity">
    <text evidence="2">Belongs to the GmhB family.</text>
</comment>
<evidence type="ECO:0000256" key="8">
    <source>
        <dbReference type="SAM" id="MobiDB-lite"/>
    </source>
</evidence>
<proteinExistence type="inferred from homology"/>
<protein>
    <recommendedName>
        <fullName evidence="7">D,D-heptose 1,7-bisphosphate phosphatase</fullName>
    </recommendedName>
</protein>
<keyword evidence="10" id="KW-1185">Reference proteome</keyword>
<dbReference type="InterPro" id="IPR004446">
    <property type="entry name" value="Heptose_bisP_phosphatase"/>
</dbReference>
<dbReference type="InterPro" id="IPR006549">
    <property type="entry name" value="HAD-SF_hydro_IIIA"/>
</dbReference>
<organism evidence="9 10">
    <name type="scientific">Streptomyces xiangluensis</name>
    <dbReference type="NCBI Taxonomy" id="2665720"/>
    <lineage>
        <taxon>Bacteria</taxon>
        <taxon>Bacillati</taxon>
        <taxon>Actinomycetota</taxon>
        <taxon>Actinomycetes</taxon>
        <taxon>Kitasatosporales</taxon>
        <taxon>Streptomycetaceae</taxon>
        <taxon>Streptomyces</taxon>
    </lineage>
</organism>
<dbReference type="PANTHER" id="PTHR42891:SF1">
    <property type="entry name" value="D-GLYCERO-BETA-D-MANNO-HEPTOSE-1,7-BISPHOSPHATE 7-PHOSPHATASE"/>
    <property type="match status" value="1"/>
</dbReference>
<gene>
    <name evidence="9" type="ORF">ACFPH6_06270</name>
</gene>
<evidence type="ECO:0000313" key="10">
    <source>
        <dbReference type="Proteomes" id="UP001596012"/>
    </source>
</evidence>
<feature type="region of interest" description="Disordered" evidence="8">
    <location>
        <begin position="283"/>
        <end position="327"/>
    </location>
</feature>
<evidence type="ECO:0000256" key="2">
    <source>
        <dbReference type="ARBA" id="ARBA00005628"/>
    </source>
</evidence>
<accession>A0ABV8YIP9</accession>
<dbReference type="InterPro" id="IPR036412">
    <property type="entry name" value="HAD-like_sf"/>
</dbReference>
<dbReference type="CDD" id="cd07503">
    <property type="entry name" value="HAD_HisB-N"/>
    <property type="match status" value="1"/>
</dbReference>
<keyword evidence="4" id="KW-0479">Metal-binding</keyword>
<dbReference type="RefSeq" id="WP_386338477.1">
    <property type="nucleotide sequence ID" value="NZ_JBHSFG010000012.1"/>
</dbReference>
<dbReference type="PANTHER" id="PTHR42891">
    <property type="entry name" value="D-GLYCERO-BETA-D-MANNO-HEPTOSE-1,7-BISPHOSPHATE 7-PHOSPHATASE"/>
    <property type="match status" value="1"/>
</dbReference>
<keyword evidence="6" id="KW-0119">Carbohydrate metabolism</keyword>
<evidence type="ECO:0000256" key="1">
    <source>
        <dbReference type="ARBA" id="ARBA00004496"/>
    </source>
</evidence>
<dbReference type="InterPro" id="IPR023214">
    <property type="entry name" value="HAD_sf"/>
</dbReference>
<dbReference type="InterPro" id="IPR006543">
    <property type="entry name" value="Histidinol-phos"/>
</dbReference>
<keyword evidence="3" id="KW-0963">Cytoplasm</keyword>
<comment type="subcellular location">
    <subcellularLocation>
        <location evidence="1">Cytoplasm</location>
    </subcellularLocation>
</comment>
<evidence type="ECO:0000256" key="6">
    <source>
        <dbReference type="ARBA" id="ARBA00023277"/>
    </source>
</evidence>
<keyword evidence="5" id="KW-0378">Hydrolase</keyword>
<dbReference type="Gene3D" id="3.40.50.1000">
    <property type="entry name" value="HAD superfamily/HAD-like"/>
    <property type="match status" value="1"/>
</dbReference>
<evidence type="ECO:0000256" key="7">
    <source>
        <dbReference type="ARBA" id="ARBA00031828"/>
    </source>
</evidence>
<dbReference type="Pfam" id="PF13242">
    <property type="entry name" value="Hydrolase_like"/>
    <property type="match status" value="1"/>
</dbReference>
<evidence type="ECO:0000256" key="5">
    <source>
        <dbReference type="ARBA" id="ARBA00022801"/>
    </source>
</evidence>
<dbReference type="NCBIfam" id="TIGR01662">
    <property type="entry name" value="HAD-SF-IIIA"/>
    <property type="match status" value="1"/>
</dbReference>
<dbReference type="SUPFAM" id="SSF56784">
    <property type="entry name" value="HAD-like"/>
    <property type="match status" value="1"/>
</dbReference>
<dbReference type="NCBIfam" id="TIGR01656">
    <property type="entry name" value="Histidinol-ppas"/>
    <property type="match status" value="1"/>
</dbReference>
<evidence type="ECO:0000256" key="4">
    <source>
        <dbReference type="ARBA" id="ARBA00022723"/>
    </source>
</evidence>
<name>A0ABV8YIP9_9ACTN</name>
<dbReference type="Proteomes" id="UP001596012">
    <property type="component" value="Unassembled WGS sequence"/>
</dbReference>
<reference evidence="10" key="1">
    <citation type="journal article" date="2019" name="Int. J. Syst. Evol. Microbiol.">
        <title>The Global Catalogue of Microorganisms (GCM) 10K type strain sequencing project: providing services to taxonomists for standard genome sequencing and annotation.</title>
        <authorList>
            <consortium name="The Broad Institute Genomics Platform"/>
            <consortium name="The Broad Institute Genome Sequencing Center for Infectious Disease"/>
            <person name="Wu L."/>
            <person name="Ma J."/>
        </authorList>
    </citation>
    <scope>NUCLEOTIDE SEQUENCE [LARGE SCALE GENOMIC DNA]</scope>
    <source>
        <strain evidence="10">DT43</strain>
    </source>
</reference>
<evidence type="ECO:0000313" key="9">
    <source>
        <dbReference type="EMBL" id="MFC4464175.1"/>
    </source>
</evidence>
<comment type="caution">
    <text evidence="9">The sequence shown here is derived from an EMBL/GenBank/DDBJ whole genome shotgun (WGS) entry which is preliminary data.</text>
</comment>
<sequence length="327" mass="33011">MTGPWLFDGPPDALSRPEAGGALPAAVLFDRDGTLVADVPYNGDPARVEPMPAARDAVEAVRALGIPVGVVSNQSGVARGLLTYRQVEAVRRRVDELFGPFAVWAICPHGPDDGCDCRKPAPGLVLAACDRLGVPTERTTVIGDIGSDMTAAHAAGARGVLVPTPVTRPEEIEAAESTAPDLLAAVRLVLGPGPDGPEPVSRAGVVPGRLRSVDPAQGANSACRATGGFESGHGVDGVRRTEVVPDPTAAVAPVGAAGQGPVDPAAVVKRACWAADAYEREADGGCRAETGPGRASATRPGGGMYAAGPEHSPSGAQLVGRTAGEAS</sequence>
<dbReference type="EMBL" id="JBHSFG010000012">
    <property type="protein sequence ID" value="MFC4464175.1"/>
    <property type="molecule type" value="Genomic_DNA"/>
</dbReference>